<name>A0A372NS88_9SPHI</name>
<dbReference type="InterPro" id="IPR026341">
    <property type="entry name" value="T9SS_type_B"/>
</dbReference>
<comment type="caution">
    <text evidence="3">The sequence shown here is derived from an EMBL/GenBank/DDBJ whole genome shotgun (WGS) entry which is preliminary data.</text>
</comment>
<dbReference type="Pfam" id="PF13573">
    <property type="entry name" value="SprB"/>
    <property type="match status" value="1"/>
</dbReference>
<evidence type="ECO:0000313" key="4">
    <source>
        <dbReference type="Proteomes" id="UP000264217"/>
    </source>
</evidence>
<sequence length="1177" mass="126625">MRTRLIFLFVFSCLIALKSKAATFTVTSNADAGPGTLREALTLAAANGTATPDIIRFNLPGSLVSDRVIRLKTELPALTSNLTIDGTTQPGAVFGVSDAKVAIEPENSPVLFNALNIYGDAYNNNVIAKDIEIYGLYIRNFAKITNVSNPNNNQGSGIVIWGAATSVTIGAPGKGNVICGNINGISSSNYYNYNSADKITIQSNIIGLLDDGFTANTNMWGVNLYLDKSATIGGPNANMGNVISANVNNVSVQRSYYFNATTDEILIQNNKIGTNFAGTADYKNIPLFQLSAFIQTYGIYLSGSNSGGLSTKIKDNLVSGQRYVGIYIDNGQFIIEGNKIGTNKAGTGDLGNGEGIRIGASSSGSIGGTAAAAANIIAYNTYGIEGINDLHMLITRNSMFCNKDYGISISTLYYQVPFVKVLNFGSNKVSGTATPNSKIELFYADACGFTNCQGKTYITTVNSNAQGEWVYNNPISSPVIATATDANGNTSPFSSLEIPDNDIVIKHLTCAYNGSITITPAYTGLEFHWDKKEQDGSLTDKGNTKNLANLQPGLYQLTVQYPGGCQKTVKLFEIKDNRIKIQNVLQPIPECRQKFFPVNVNYQGGTGNVTFEWKNAAGEIKSTEKSGIVPAGTYTLTIKDDAGCSVTSTAFTITPKPGPDYDESTALRTPARCGEQNGSVTGVTYYQGIGPITYKWRNSAGVVVGTSKDLTGVVSGWYTLEVADQSQCSPYTKPGVSFFVPEVNSITISGGFVTHITCNSANGAITGVQVSSNVDEVQWYDPNGNPMPTTMNNYSNRTNLAAGTYRLHAKRTVTIDGQVYICERDAYFTVNVIPPQTFIFAQKATPTTCGLDNGSILLSFSDTNYPTSVSWLTENDQPIGGFGNQINNLAPGKYKAIFTDIYGCTSIMGPFEVVKTPLLAFADTNNPVASPDECDQNLGRISGIEVTGGVPPYTYKWTNETTHEYIEANTASLTGLGKGSYHLTVTDATPCATPLFTSSIVVDNNMYIPNAPVLKDKRICNPDRVTLSVTNKVAGNYHLYANQTTTEALQTNKTGNFTVQVNQTSDYYVSYSIGSCESARTKVHVEVILVDVTFPNAFSPNNDGVNDFWKIDGLQKFPGSVVQVFTRDGQKVFESKNYATPFTGKQNGRFLPGGVYYYIINLNTGCELLSGNVTIVR</sequence>
<keyword evidence="4" id="KW-1185">Reference proteome</keyword>
<organism evidence="3 4">
    <name type="scientific">Mucilaginibacter conchicola</name>
    <dbReference type="NCBI Taxonomy" id="2303333"/>
    <lineage>
        <taxon>Bacteria</taxon>
        <taxon>Pseudomonadati</taxon>
        <taxon>Bacteroidota</taxon>
        <taxon>Sphingobacteriia</taxon>
        <taxon>Sphingobacteriales</taxon>
        <taxon>Sphingobacteriaceae</taxon>
        <taxon>Mucilaginibacter</taxon>
    </lineage>
</organism>
<feature type="chain" id="PRO_5017084527" evidence="1">
    <location>
        <begin position="22"/>
        <end position="1177"/>
    </location>
</feature>
<feature type="signal peptide" evidence="1">
    <location>
        <begin position="1"/>
        <end position="21"/>
    </location>
</feature>
<evidence type="ECO:0000256" key="1">
    <source>
        <dbReference type="SAM" id="SignalP"/>
    </source>
</evidence>
<accession>A0A372NS88</accession>
<dbReference type="Pfam" id="PF13585">
    <property type="entry name" value="CHU_C"/>
    <property type="match status" value="1"/>
</dbReference>
<dbReference type="AlphaFoldDB" id="A0A372NS88"/>
<protein>
    <submittedName>
        <fullName evidence="3">Gliding motility-associated C-terminal domain-containing protein</fullName>
    </submittedName>
</protein>
<reference evidence="3 4" key="1">
    <citation type="submission" date="2018-08" db="EMBL/GenBank/DDBJ databases">
        <title>Mucilaginibacter sp. MYSH2.</title>
        <authorList>
            <person name="Seo T."/>
        </authorList>
    </citation>
    <scope>NUCLEOTIDE SEQUENCE [LARGE SCALE GENOMIC DNA]</scope>
    <source>
        <strain evidence="3 4">MYSH2</strain>
    </source>
</reference>
<proteinExistence type="predicted"/>
<dbReference type="NCBIfam" id="TIGR04131">
    <property type="entry name" value="Bac_Flav_CTERM"/>
    <property type="match status" value="1"/>
</dbReference>
<dbReference type="Proteomes" id="UP000264217">
    <property type="component" value="Unassembled WGS sequence"/>
</dbReference>
<dbReference type="PROSITE" id="PS50835">
    <property type="entry name" value="IG_LIKE"/>
    <property type="match status" value="1"/>
</dbReference>
<dbReference type="InterPro" id="IPR007110">
    <property type="entry name" value="Ig-like_dom"/>
</dbReference>
<dbReference type="RefSeq" id="WP_117391483.1">
    <property type="nucleotide sequence ID" value="NZ_QWDC01000002.1"/>
</dbReference>
<dbReference type="InterPro" id="IPR044023">
    <property type="entry name" value="Ig_7"/>
</dbReference>
<evidence type="ECO:0000259" key="2">
    <source>
        <dbReference type="PROSITE" id="PS50835"/>
    </source>
</evidence>
<dbReference type="Gene3D" id="2.60.40.10">
    <property type="entry name" value="Immunoglobulins"/>
    <property type="match status" value="1"/>
</dbReference>
<dbReference type="OrthoDB" id="635358at2"/>
<gene>
    <name evidence="3" type="ORF">D0C36_09955</name>
</gene>
<dbReference type="SMART" id="SM00710">
    <property type="entry name" value="PbH1"/>
    <property type="match status" value="5"/>
</dbReference>
<dbReference type="EMBL" id="QWDC01000002">
    <property type="protein sequence ID" value="RFZ91771.1"/>
    <property type="molecule type" value="Genomic_DNA"/>
</dbReference>
<evidence type="ECO:0000313" key="3">
    <source>
        <dbReference type="EMBL" id="RFZ91771.1"/>
    </source>
</evidence>
<keyword evidence="1" id="KW-0732">Signal</keyword>
<dbReference type="InterPro" id="IPR013783">
    <property type="entry name" value="Ig-like_fold"/>
</dbReference>
<dbReference type="InterPro" id="IPR006626">
    <property type="entry name" value="PbH1"/>
</dbReference>
<dbReference type="InterPro" id="IPR025667">
    <property type="entry name" value="SprB_repeat"/>
</dbReference>
<dbReference type="Pfam" id="PF19081">
    <property type="entry name" value="Ig_7"/>
    <property type="match status" value="1"/>
</dbReference>
<feature type="domain" description="Ig-like" evidence="2">
    <location>
        <begin position="734"/>
        <end position="822"/>
    </location>
</feature>